<keyword evidence="2" id="KW-1185">Reference proteome</keyword>
<reference evidence="1 2" key="1">
    <citation type="submission" date="2021-12" db="EMBL/GenBank/DDBJ databases">
        <title>Discovery of the Pendulisporaceae a myxobacterial family with distinct sporulation behavior and unique specialized metabolism.</title>
        <authorList>
            <person name="Garcia R."/>
            <person name="Popoff A."/>
            <person name="Bader C.D."/>
            <person name="Loehr J."/>
            <person name="Walesch S."/>
            <person name="Walt C."/>
            <person name="Boldt J."/>
            <person name="Bunk B."/>
            <person name="Haeckl F.J.F.P.J."/>
            <person name="Gunesch A.P."/>
            <person name="Birkelbach J."/>
            <person name="Nuebel U."/>
            <person name="Pietschmann T."/>
            <person name="Bach T."/>
            <person name="Mueller R."/>
        </authorList>
    </citation>
    <scope>NUCLEOTIDE SEQUENCE [LARGE SCALE GENOMIC DNA]</scope>
    <source>
        <strain evidence="1 2">MSr12523</strain>
    </source>
</reference>
<name>A0ABZ2K296_9BACT</name>
<dbReference type="RefSeq" id="WP_394843436.1">
    <property type="nucleotide sequence ID" value="NZ_CP089982.1"/>
</dbReference>
<evidence type="ECO:0000313" key="1">
    <source>
        <dbReference type="EMBL" id="WXA92836.1"/>
    </source>
</evidence>
<protein>
    <recommendedName>
        <fullName evidence="3">Tryptophan synthase alpha chain</fullName>
    </recommendedName>
</protein>
<evidence type="ECO:0008006" key="3">
    <source>
        <dbReference type="Google" id="ProtNLM"/>
    </source>
</evidence>
<gene>
    <name evidence="1" type="ORF">LZC95_41110</name>
</gene>
<evidence type="ECO:0000313" key="2">
    <source>
        <dbReference type="Proteomes" id="UP001379533"/>
    </source>
</evidence>
<organism evidence="1 2">
    <name type="scientific">Pendulispora brunnea</name>
    <dbReference type="NCBI Taxonomy" id="2905690"/>
    <lineage>
        <taxon>Bacteria</taxon>
        <taxon>Pseudomonadati</taxon>
        <taxon>Myxococcota</taxon>
        <taxon>Myxococcia</taxon>
        <taxon>Myxococcales</taxon>
        <taxon>Sorangiineae</taxon>
        <taxon>Pendulisporaceae</taxon>
        <taxon>Pendulispora</taxon>
    </lineage>
</organism>
<dbReference type="EMBL" id="CP089982">
    <property type="protein sequence ID" value="WXA92836.1"/>
    <property type="molecule type" value="Genomic_DNA"/>
</dbReference>
<dbReference type="PROSITE" id="PS51257">
    <property type="entry name" value="PROKAR_LIPOPROTEIN"/>
    <property type="match status" value="1"/>
</dbReference>
<proteinExistence type="predicted"/>
<accession>A0ABZ2K296</accession>
<sequence length="242" mass="24372">MRGIYAVFSLTLVLGCNIVLGNEKGELLEDDQSSTHGSACAKGFADCNGDPRDGCEARLSEASHCGACDVRCGAANAVCAAVGDDRFACLNGCPDKALAICNLQCVDPMTNVANCGECNHACPTTQNGEALCYQGKCRVACATGYHACGARCVGPSDATACGDSCTACPSGPHSSAACDKGTCGIACSAGFANCDGDMQNGCETSVFEDAKHCGGCGRPCGNSTRCVGGLCLPWGGMTPNGD</sequence>
<dbReference type="Proteomes" id="UP001379533">
    <property type="component" value="Chromosome"/>
</dbReference>